<dbReference type="InterPro" id="IPR050624">
    <property type="entry name" value="HTH-type_Tx_Regulator"/>
</dbReference>
<proteinExistence type="predicted"/>
<dbReference type="Gene3D" id="1.10.357.10">
    <property type="entry name" value="Tetracycline Repressor, domain 2"/>
    <property type="match status" value="1"/>
</dbReference>
<name>U4TQD1_9LACO</name>
<dbReference type="InterPro" id="IPR001647">
    <property type="entry name" value="HTH_TetR"/>
</dbReference>
<gene>
    <name evidence="4" type="ORF">L248_0083</name>
</gene>
<feature type="domain" description="HTH tetR-type" evidence="3">
    <location>
        <begin position="27"/>
        <end position="87"/>
    </location>
</feature>
<keyword evidence="5" id="KW-1185">Reference proteome</keyword>
<evidence type="ECO:0000256" key="2">
    <source>
        <dbReference type="PROSITE-ProRule" id="PRU00335"/>
    </source>
</evidence>
<dbReference type="PANTHER" id="PTHR43479">
    <property type="entry name" value="ACREF/ENVCD OPERON REPRESSOR-RELATED"/>
    <property type="match status" value="1"/>
</dbReference>
<feature type="DNA-binding region" description="H-T-H motif" evidence="2">
    <location>
        <begin position="50"/>
        <end position="69"/>
    </location>
</feature>
<dbReference type="SUPFAM" id="SSF46689">
    <property type="entry name" value="Homeodomain-like"/>
    <property type="match status" value="1"/>
</dbReference>
<reference evidence="5" key="1">
    <citation type="journal article" date="2013" name="Genome Announc.">
        <title>Whole-Genome Sequencing of Lactobacillus shenzhenensis Strain LY-73T.</title>
        <authorList>
            <person name="Lin Z."/>
            <person name="Liu Z."/>
            <person name="Yang R."/>
            <person name="Zou Y."/>
            <person name="Wan D."/>
            <person name="Chen J."/>
            <person name="Guo M."/>
            <person name="Zhao J."/>
            <person name="Fang C."/>
            <person name="Yang R."/>
            <person name="Liu F."/>
        </authorList>
    </citation>
    <scope>NUCLEOTIDE SEQUENCE [LARGE SCALE GENOMIC DNA]</scope>
    <source>
        <strain evidence="5">LY-73</strain>
    </source>
</reference>
<dbReference type="STRING" id="1231336.L248_0083"/>
<dbReference type="Pfam" id="PF00440">
    <property type="entry name" value="TetR_N"/>
    <property type="match status" value="1"/>
</dbReference>
<keyword evidence="1 2" id="KW-0238">DNA-binding</keyword>
<dbReference type="eggNOG" id="COG1309">
    <property type="taxonomic scope" value="Bacteria"/>
</dbReference>
<dbReference type="GO" id="GO:0003677">
    <property type="term" value="F:DNA binding"/>
    <property type="evidence" value="ECO:0007669"/>
    <property type="project" value="UniProtKB-UniRule"/>
</dbReference>
<evidence type="ECO:0000259" key="3">
    <source>
        <dbReference type="PROSITE" id="PS50977"/>
    </source>
</evidence>
<dbReference type="PROSITE" id="PS50977">
    <property type="entry name" value="HTH_TETR_2"/>
    <property type="match status" value="1"/>
</dbReference>
<dbReference type="PANTHER" id="PTHR43479:SF11">
    <property type="entry name" value="ACREF_ENVCD OPERON REPRESSOR-RELATED"/>
    <property type="match status" value="1"/>
</dbReference>
<evidence type="ECO:0000256" key="1">
    <source>
        <dbReference type="ARBA" id="ARBA00023125"/>
    </source>
</evidence>
<dbReference type="Pfam" id="PF17924">
    <property type="entry name" value="TetR_C_19"/>
    <property type="match status" value="1"/>
</dbReference>
<dbReference type="HOGENOM" id="CLU_069356_45_2_9"/>
<dbReference type="AlphaFoldDB" id="U4TQD1"/>
<organism evidence="4 5">
    <name type="scientific">Schleiferilactobacillus shenzhenensis LY-73</name>
    <dbReference type="NCBI Taxonomy" id="1231336"/>
    <lineage>
        <taxon>Bacteria</taxon>
        <taxon>Bacillati</taxon>
        <taxon>Bacillota</taxon>
        <taxon>Bacilli</taxon>
        <taxon>Lactobacillales</taxon>
        <taxon>Lactobacillaceae</taxon>
        <taxon>Schleiferilactobacillus</taxon>
    </lineage>
</organism>
<sequence>MSFLVYNVTLRKGGGGVPTQTFFNLPKTKRQRLITAGLTVFSHASLDQAAVSDIVRLAEISRGSFYQYFADKTDLYFYLLSQMREDWVARTEGTLRRHQGDLFAAARELSVAGFKEVIAGPQKDFFRTLFTGFNYRGTAKMDEDWTRRYRAEHRPSTNWSGMVDAKRLNVANEEQLLTLVHMLFGIFAQNVARYFTHAATAPRRTADQYMSNMLLMIDWLQYGVEKQNAQEES</sequence>
<dbReference type="InterPro" id="IPR009057">
    <property type="entry name" value="Homeodomain-like_sf"/>
</dbReference>
<dbReference type="EMBL" id="KI271582">
    <property type="protein sequence ID" value="ERL66404.1"/>
    <property type="molecule type" value="Genomic_DNA"/>
</dbReference>
<dbReference type="Proteomes" id="UP000030647">
    <property type="component" value="Unassembled WGS sequence"/>
</dbReference>
<accession>U4TQD1</accession>
<protein>
    <recommendedName>
        <fullName evidence="3">HTH tetR-type domain-containing protein</fullName>
    </recommendedName>
</protein>
<evidence type="ECO:0000313" key="4">
    <source>
        <dbReference type="EMBL" id="ERL66404.1"/>
    </source>
</evidence>
<evidence type="ECO:0000313" key="5">
    <source>
        <dbReference type="Proteomes" id="UP000030647"/>
    </source>
</evidence>